<proteinExistence type="predicted"/>
<feature type="non-terminal residue" evidence="2">
    <location>
        <position position="1"/>
    </location>
</feature>
<dbReference type="EMBL" id="CADCTN010000120">
    <property type="protein sequence ID" value="CAA9242849.1"/>
    <property type="molecule type" value="Genomic_DNA"/>
</dbReference>
<evidence type="ECO:0000313" key="2">
    <source>
        <dbReference type="EMBL" id="CAA9242849.1"/>
    </source>
</evidence>
<sequence length="69" mass="8058">WRPPLPFPRRCRWWTWTICTTPTWTPSWPTRWRWPWGRPARSPSSWSGGPRTHSPPTRSAAPSCCSPSA</sequence>
<accession>A0A6J4I5J6</accession>
<protein>
    <submittedName>
        <fullName evidence="2">Uncharacterized protein</fullName>
    </submittedName>
</protein>
<reference evidence="2" key="1">
    <citation type="submission" date="2020-02" db="EMBL/GenBank/DDBJ databases">
        <authorList>
            <person name="Meier V. D."/>
        </authorList>
    </citation>
    <scope>NUCLEOTIDE SEQUENCE</scope>
    <source>
        <strain evidence="2">AVDCRST_MAG52</strain>
    </source>
</reference>
<dbReference type="AlphaFoldDB" id="A0A6J4I5J6"/>
<name>A0A6J4I5J6_9ACTN</name>
<gene>
    <name evidence="2" type="ORF">AVDCRST_MAG52-1702</name>
</gene>
<organism evidence="2">
    <name type="scientific">uncultured Blastococcus sp</name>
    <dbReference type="NCBI Taxonomy" id="217144"/>
    <lineage>
        <taxon>Bacteria</taxon>
        <taxon>Bacillati</taxon>
        <taxon>Actinomycetota</taxon>
        <taxon>Actinomycetes</taxon>
        <taxon>Geodermatophilales</taxon>
        <taxon>Geodermatophilaceae</taxon>
        <taxon>Blastococcus</taxon>
        <taxon>environmental samples</taxon>
    </lineage>
</organism>
<feature type="non-terminal residue" evidence="2">
    <location>
        <position position="69"/>
    </location>
</feature>
<evidence type="ECO:0000256" key="1">
    <source>
        <dbReference type="SAM" id="MobiDB-lite"/>
    </source>
</evidence>
<feature type="region of interest" description="Disordered" evidence="1">
    <location>
        <begin position="39"/>
        <end position="69"/>
    </location>
</feature>